<keyword evidence="4 11" id="KW-0138">CF(0)</keyword>
<evidence type="ECO:0000256" key="3">
    <source>
        <dbReference type="ARBA" id="ARBA00022448"/>
    </source>
</evidence>
<evidence type="ECO:0000256" key="4">
    <source>
        <dbReference type="ARBA" id="ARBA00022547"/>
    </source>
</evidence>
<reference evidence="13 14" key="1">
    <citation type="submission" date="2021-03" db="EMBL/GenBank/DDBJ databases">
        <title>Gelidibacter sp. nov., isolated from costal sediment.</title>
        <authorList>
            <person name="Lun K.-Y."/>
        </authorList>
    </citation>
    <scope>NUCLEOTIDE SEQUENCE [LARGE SCALE GENOMIC DNA]</scope>
    <source>
        <strain evidence="13 14">DF109</strain>
    </source>
</reference>
<dbReference type="NCBIfam" id="TIGR03306">
    <property type="entry name" value="altF1_A"/>
    <property type="match status" value="1"/>
</dbReference>
<evidence type="ECO:0000256" key="2">
    <source>
        <dbReference type="ARBA" id="ARBA00006810"/>
    </source>
</evidence>
<dbReference type="PANTHER" id="PTHR42823">
    <property type="entry name" value="ATP SYNTHASE SUBUNIT A, CHLOROPLASTIC"/>
    <property type="match status" value="1"/>
</dbReference>
<proteinExistence type="inferred from homology"/>
<dbReference type="Gene3D" id="1.20.120.220">
    <property type="entry name" value="ATP synthase, F0 complex, subunit A"/>
    <property type="match status" value="1"/>
</dbReference>
<keyword evidence="5 11" id="KW-0812">Transmembrane</keyword>
<dbReference type="HAMAP" id="MF_01393">
    <property type="entry name" value="ATP_synth_a_bact"/>
    <property type="match status" value="1"/>
</dbReference>
<name>A0ABS3STE9_9FLAO</name>
<comment type="subcellular location">
    <subcellularLocation>
        <location evidence="11 12">Cell membrane</location>
        <topology evidence="11 12">Multi-pass membrane protein</topology>
    </subcellularLocation>
    <subcellularLocation>
        <location evidence="1">Membrane</location>
        <topology evidence="1">Multi-pass membrane protein</topology>
    </subcellularLocation>
</comment>
<keyword evidence="14" id="KW-1185">Reference proteome</keyword>
<comment type="function">
    <text evidence="11 12">Key component of the proton channel; it plays a direct role in the translocation of protons across the membrane.</text>
</comment>
<sequence length="233" mass="25766">MRISPDQMVFWEYGFISLNLTIVTTWVLMLLLALGAWLITRNLKSEIKTSRWQNVLEMLVIMIRDQIKEVGLKKPEKYIGFIGTLFLFIAVSNLLTIVPWYEAPTGSLSTTAALAISVFIAVPVFGIADGGLKGYLRSYLQPNFIMLPFNIISEISRTLALAVRLFGNIMSGGLIATVLISIVPFFFPMIMSALGLLTGMIQAYIFAILATVYIAAATQDEKGIEGREVEGSE</sequence>
<evidence type="ECO:0000256" key="12">
    <source>
        <dbReference type="RuleBase" id="RU000483"/>
    </source>
</evidence>
<dbReference type="EMBL" id="JAGEVG010000013">
    <property type="protein sequence ID" value="MBO3098979.1"/>
    <property type="molecule type" value="Genomic_DNA"/>
</dbReference>
<dbReference type="NCBIfam" id="NF004481">
    <property type="entry name" value="PRK05815.2-3"/>
    <property type="match status" value="1"/>
</dbReference>
<evidence type="ECO:0000256" key="8">
    <source>
        <dbReference type="ARBA" id="ARBA00023065"/>
    </source>
</evidence>
<evidence type="ECO:0000256" key="11">
    <source>
        <dbReference type="HAMAP-Rule" id="MF_01393"/>
    </source>
</evidence>
<feature type="transmembrane region" description="Helical" evidence="11">
    <location>
        <begin position="15"/>
        <end position="39"/>
    </location>
</feature>
<dbReference type="CDD" id="cd00310">
    <property type="entry name" value="ATP-synt_Fo_a_6"/>
    <property type="match status" value="1"/>
</dbReference>
<dbReference type="RefSeq" id="WP_208234101.1">
    <property type="nucleotide sequence ID" value="NZ_JAGEVG010000013.1"/>
</dbReference>
<keyword evidence="6 11" id="KW-0375">Hydrogen ion transport</keyword>
<protein>
    <recommendedName>
        <fullName evidence="11 12">ATP synthase subunit a</fullName>
    </recommendedName>
    <alternativeName>
        <fullName evidence="11">ATP synthase F0 sector subunit a</fullName>
    </alternativeName>
    <alternativeName>
        <fullName evidence="11">F-ATPase subunit 6</fullName>
    </alternativeName>
</protein>
<dbReference type="InterPro" id="IPR017692">
    <property type="entry name" value="Alt_ATP_synth_F0_Asu"/>
</dbReference>
<keyword evidence="11" id="KW-1003">Cell membrane</keyword>
<dbReference type="InterPro" id="IPR023011">
    <property type="entry name" value="ATP_synth_F0_asu_AS"/>
</dbReference>
<feature type="transmembrane region" description="Helical" evidence="11">
    <location>
        <begin position="193"/>
        <end position="216"/>
    </location>
</feature>
<gene>
    <name evidence="11" type="primary">atpB</name>
    <name evidence="13" type="ORF">J4051_11915</name>
</gene>
<comment type="similarity">
    <text evidence="2 11 12">Belongs to the ATPase A chain family.</text>
</comment>
<organism evidence="13 14">
    <name type="scientific">Gelidibacter pelagius</name>
    <dbReference type="NCBI Taxonomy" id="2819985"/>
    <lineage>
        <taxon>Bacteria</taxon>
        <taxon>Pseudomonadati</taxon>
        <taxon>Bacteroidota</taxon>
        <taxon>Flavobacteriia</taxon>
        <taxon>Flavobacteriales</taxon>
        <taxon>Flavobacteriaceae</taxon>
        <taxon>Gelidibacter</taxon>
    </lineage>
</organism>
<dbReference type="InterPro" id="IPR045082">
    <property type="entry name" value="ATP_syn_F0_a_bact/chloroplast"/>
</dbReference>
<feature type="transmembrane region" description="Helical" evidence="11">
    <location>
        <begin position="78"/>
        <end position="101"/>
    </location>
</feature>
<feature type="transmembrane region" description="Helical" evidence="11">
    <location>
        <begin position="165"/>
        <end position="187"/>
    </location>
</feature>
<evidence type="ECO:0000256" key="9">
    <source>
        <dbReference type="ARBA" id="ARBA00023136"/>
    </source>
</evidence>
<keyword evidence="8 11" id="KW-0406">Ion transport</keyword>
<feature type="transmembrane region" description="Helical" evidence="11">
    <location>
        <begin position="107"/>
        <end position="128"/>
    </location>
</feature>
<evidence type="ECO:0000256" key="7">
    <source>
        <dbReference type="ARBA" id="ARBA00022989"/>
    </source>
</evidence>
<dbReference type="PANTHER" id="PTHR42823:SF3">
    <property type="entry name" value="ATP SYNTHASE SUBUNIT A, CHLOROPLASTIC"/>
    <property type="match status" value="1"/>
</dbReference>
<keyword evidence="10 11" id="KW-0066">ATP synthesis</keyword>
<keyword evidence="9 11" id="KW-0472">Membrane</keyword>
<dbReference type="Pfam" id="PF00119">
    <property type="entry name" value="ATP-synt_A"/>
    <property type="match status" value="1"/>
</dbReference>
<dbReference type="InterPro" id="IPR035908">
    <property type="entry name" value="F0_ATP_A_sf"/>
</dbReference>
<evidence type="ECO:0000256" key="5">
    <source>
        <dbReference type="ARBA" id="ARBA00022692"/>
    </source>
</evidence>
<dbReference type="PRINTS" id="PR00123">
    <property type="entry name" value="ATPASEA"/>
</dbReference>
<dbReference type="InterPro" id="IPR000568">
    <property type="entry name" value="ATP_synth_F0_asu"/>
</dbReference>
<evidence type="ECO:0000256" key="10">
    <source>
        <dbReference type="ARBA" id="ARBA00023310"/>
    </source>
</evidence>
<evidence type="ECO:0000256" key="1">
    <source>
        <dbReference type="ARBA" id="ARBA00004141"/>
    </source>
</evidence>
<dbReference type="NCBIfam" id="TIGR01131">
    <property type="entry name" value="ATP_synt_6_or_A"/>
    <property type="match status" value="1"/>
</dbReference>
<evidence type="ECO:0000256" key="6">
    <source>
        <dbReference type="ARBA" id="ARBA00022781"/>
    </source>
</evidence>
<dbReference type="PROSITE" id="PS00449">
    <property type="entry name" value="ATPASE_A"/>
    <property type="match status" value="1"/>
</dbReference>
<comment type="caution">
    <text evidence="13">The sequence shown here is derived from an EMBL/GenBank/DDBJ whole genome shotgun (WGS) entry which is preliminary data.</text>
</comment>
<accession>A0ABS3STE9</accession>
<evidence type="ECO:0000313" key="13">
    <source>
        <dbReference type="EMBL" id="MBO3098979.1"/>
    </source>
</evidence>
<dbReference type="SUPFAM" id="SSF81336">
    <property type="entry name" value="F1F0 ATP synthase subunit A"/>
    <property type="match status" value="1"/>
</dbReference>
<keyword evidence="7 11" id="KW-1133">Transmembrane helix</keyword>
<dbReference type="Proteomes" id="UP000681315">
    <property type="component" value="Unassembled WGS sequence"/>
</dbReference>
<keyword evidence="3 11" id="KW-0813">Transport</keyword>
<evidence type="ECO:0000313" key="14">
    <source>
        <dbReference type="Proteomes" id="UP000681315"/>
    </source>
</evidence>